<evidence type="ECO:0000313" key="2">
    <source>
        <dbReference type="Proteomes" id="UP000245468"/>
    </source>
</evidence>
<protein>
    <submittedName>
        <fullName evidence="1">Uncharacterized protein</fullName>
    </submittedName>
</protein>
<proteinExistence type="predicted"/>
<accession>A0A2S2E068</accession>
<dbReference type="AlphaFoldDB" id="A0A2S2E068"/>
<reference evidence="2" key="1">
    <citation type="submission" date="2018-05" db="EMBL/GenBank/DDBJ databases">
        <title>Pseudarcicella sp. HME7025 Genome sequencing and assembly.</title>
        <authorList>
            <person name="Kim H."/>
            <person name="Kang H."/>
            <person name="Joh K."/>
        </authorList>
    </citation>
    <scope>NUCLEOTIDE SEQUENCE [LARGE SCALE GENOMIC DNA]</scope>
    <source>
        <strain evidence="2">HME7025</strain>
    </source>
</reference>
<dbReference type="Proteomes" id="UP000245468">
    <property type="component" value="Chromosome"/>
</dbReference>
<gene>
    <name evidence="1" type="ORF">HME7025_02567</name>
</gene>
<name>A0A2S2E068_9BACT</name>
<dbReference type="EMBL" id="CP029346">
    <property type="protein sequence ID" value="AWL10407.1"/>
    <property type="molecule type" value="Genomic_DNA"/>
</dbReference>
<evidence type="ECO:0000313" key="1">
    <source>
        <dbReference type="EMBL" id="AWL10407.1"/>
    </source>
</evidence>
<organism evidence="1 2">
    <name type="scientific">Aquirufa nivalisilvae</name>
    <dbReference type="NCBI Taxonomy" id="2516557"/>
    <lineage>
        <taxon>Bacteria</taxon>
        <taxon>Pseudomonadati</taxon>
        <taxon>Bacteroidota</taxon>
        <taxon>Cytophagia</taxon>
        <taxon>Cytophagales</taxon>
        <taxon>Flectobacillaceae</taxon>
        <taxon>Aquirufa</taxon>
    </lineage>
</organism>
<sequence>MLGLTSFIHKVEYIVFYDSLCVIFHHLLAELNHIE</sequence>
<keyword evidence="2" id="KW-1185">Reference proteome</keyword>
<dbReference type="KEGG" id="psez:HME7025_02567"/>